<reference evidence="3 4" key="1">
    <citation type="submission" date="2023-05" db="EMBL/GenBank/DDBJ databases">
        <title>Draft genome sequence of Streptomyces sp. B-S-A6 isolated from a cave soil in Thailand.</title>
        <authorList>
            <person name="Chamroensaksri N."/>
            <person name="Muangham S."/>
        </authorList>
    </citation>
    <scope>NUCLEOTIDE SEQUENCE [LARGE SCALE GENOMIC DNA]</scope>
    <source>
        <strain evidence="3 4">B-S-A6</strain>
    </source>
</reference>
<feature type="compositionally biased region" description="Low complexity" evidence="1">
    <location>
        <begin position="247"/>
        <end position="271"/>
    </location>
</feature>
<keyword evidence="2" id="KW-1133">Transmembrane helix</keyword>
<evidence type="ECO:0000313" key="3">
    <source>
        <dbReference type="EMBL" id="MDI3408871.1"/>
    </source>
</evidence>
<accession>A0ABT6SL00</accession>
<feature type="compositionally biased region" description="Gly residues" evidence="1">
    <location>
        <begin position="129"/>
        <end position="142"/>
    </location>
</feature>
<dbReference type="Proteomes" id="UP001223978">
    <property type="component" value="Unassembled WGS sequence"/>
</dbReference>
<feature type="region of interest" description="Disordered" evidence="1">
    <location>
        <begin position="1"/>
        <end position="55"/>
    </location>
</feature>
<evidence type="ECO:0000256" key="1">
    <source>
        <dbReference type="SAM" id="MobiDB-lite"/>
    </source>
</evidence>
<sequence length="271" mass="26647">MENWREGARSGHTHDPNEVTVQIDGVGRQLKDPAVPADGQDGSDGPVFVDESGSRSRRLRRIGWVLGLACTAYAAVLGVSLLSGRSDAPWMPGLGDKRGEPAGRVEPSPTPTFLRDGEPAADTTPAAGGPSGTGPSGEGPSGEGPRVESVGGGAGRSAPKRPDGPSAPAGSPEAEPGEGSGGTDPGSGSESGSGSGSDPEPGSGSGGTGGGPAPVDPRPEPTDDPPPPSPEPGPGTSPEPHPEPTRETTPPVDVPASPAIEATEAAEAAAR</sequence>
<organism evidence="3 4">
    <name type="scientific">Streptomyces cavernicola</name>
    <dbReference type="NCBI Taxonomy" id="3043613"/>
    <lineage>
        <taxon>Bacteria</taxon>
        <taxon>Bacillati</taxon>
        <taxon>Actinomycetota</taxon>
        <taxon>Actinomycetes</taxon>
        <taxon>Kitasatosporales</taxon>
        <taxon>Streptomycetaceae</taxon>
        <taxon>Streptomyces</taxon>
    </lineage>
</organism>
<keyword evidence="2" id="KW-0472">Membrane</keyword>
<dbReference type="EMBL" id="JASCIQ010000054">
    <property type="protein sequence ID" value="MDI3408871.1"/>
    <property type="molecule type" value="Genomic_DNA"/>
</dbReference>
<evidence type="ECO:0000313" key="4">
    <source>
        <dbReference type="Proteomes" id="UP001223978"/>
    </source>
</evidence>
<feature type="compositionally biased region" description="Gly residues" evidence="1">
    <location>
        <begin position="178"/>
        <end position="195"/>
    </location>
</feature>
<feature type="compositionally biased region" description="Gly residues" evidence="1">
    <location>
        <begin position="203"/>
        <end position="212"/>
    </location>
</feature>
<keyword evidence="4" id="KW-1185">Reference proteome</keyword>
<feature type="compositionally biased region" description="Pro residues" evidence="1">
    <location>
        <begin position="224"/>
        <end position="239"/>
    </location>
</feature>
<keyword evidence="2" id="KW-0812">Transmembrane</keyword>
<evidence type="ECO:0000256" key="2">
    <source>
        <dbReference type="SAM" id="Phobius"/>
    </source>
</evidence>
<comment type="caution">
    <text evidence="3">The sequence shown here is derived from an EMBL/GenBank/DDBJ whole genome shotgun (WGS) entry which is preliminary data.</text>
</comment>
<feature type="transmembrane region" description="Helical" evidence="2">
    <location>
        <begin position="62"/>
        <end position="82"/>
    </location>
</feature>
<name>A0ABT6SL00_9ACTN</name>
<protein>
    <recommendedName>
        <fullName evidence="5">Translation initiation factor IF-2</fullName>
    </recommendedName>
</protein>
<gene>
    <name evidence="3" type="ORF">QIS96_34275</name>
</gene>
<feature type="compositionally biased region" description="Basic and acidic residues" evidence="1">
    <location>
        <begin position="1"/>
        <end position="17"/>
    </location>
</feature>
<feature type="region of interest" description="Disordered" evidence="1">
    <location>
        <begin position="84"/>
        <end position="271"/>
    </location>
</feature>
<proteinExistence type="predicted"/>
<evidence type="ECO:0008006" key="5">
    <source>
        <dbReference type="Google" id="ProtNLM"/>
    </source>
</evidence>
<dbReference type="RefSeq" id="WP_282546750.1">
    <property type="nucleotide sequence ID" value="NZ_JASCIQ010000054.1"/>
</dbReference>
<feature type="compositionally biased region" description="Low complexity" evidence="1">
    <location>
        <begin position="164"/>
        <end position="174"/>
    </location>
</feature>